<dbReference type="InterPro" id="IPR017938">
    <property type="entry name" value="Riboflavin_synthase-like_b-brl"/>
</dbReference>
<dbReference type="InterPro" id="IPR003097">
    <property type="entry name" value="CysJ-like_FAD-binding"/>
</dbReference>
<keyword evidence="6" id="KW-0479">Metal-binding</keyword>
<dbReference type="SUPFAM" id="SSF63380">
    <property type="entry name" value="Riboflavin synthase domain-like"/>
    <property type="match status" value="1"/>
</dbReference>
<keyword evidence="15" id="KW-1185">Reference proteome</keyword>
<dbReference type="OMA" id="ELIPACS"/>
<evidence type="ECO:0000259" key="12">
    <source>
        <dbReference type="PROSITE" id="PS50902"/>
    </source>
</evidence>
<evidence type="ECO:0000313" key="14">
    <source>
        <dbReference type="EMBL" id="CUE99497.1"/>
    </source>
</evidence>
<accession>A0A0S4IPL8</accession>
<dbReference type="PANTHER" id="PTHR30109:SF0">
    <property type="entry name" value="HYDROXYLAMINE REDUCTASE"/>
    <property type="match status" value="1"/>
</dbReference>
<keyword evidence="7" id="KW-0274">FAD</keyword>
<dbReference type="PRINTS" id="PR00371">
    <property type="entry name" value="FPNCR"/>
</dbReference>
<dbReference type="Gene3D" id="1.20.1270.20">
    <property type="match status" value="2"/>
</dbReference>
<dbReference type="InterPro" id="IPR016100">
    <property type="entry name" value="Prismane_a-bundle"/>
</dbReference>
<dbReference type="GO" id="GO:0050418">
    <property type="term" value="F:hydroxylamine reductase activity"/>
    <property type="evidence" value="ECO:0007669"/>
    <property type="project" value="TreeGrafter"/>
</dbReference>
<evidence type="ECO:0000256" key="6">
    <source>
        <dbReference type="ARBA" id="ARBA00022723"/>
    </source>
</evidence>
<dbReference type="PROSITE" id="PS51384">
    <property type="entry name" value="FAD_FR"/>
    <property type="match status" value="1"/>
</dbReference>
<keyword evidence="3" id="KW-0963">Cytoplasm</keyword>
<reference evidence="15" key="1">
    <citation type="submission" date="2015-09" db="EMBL/GenBank/DDBJ databases">
        <authorList>
            <consortium name="Pathogen Informatics"/>
        </authorList>
    </citation>
    <scope>NUCLEOTIDE SEQUENCE [LARGE SCALE GENOMIC DNA]</scope>
    <source>
        <strain evidence="15">Lake Konstanz</strain>
    </source>
</reference>
<dbReference type="SUPFAM" id="SSF52343">
    <property type="entry name" value="Ferredoxin reductase-like, C-terminal NADP-linked domain"/>
    <property type="match status" value="1"/>
</dbReference>
<dbReference type="Pfam" id="PF00667">
    <property type="entry name" value="FAD_binding_1"/>
    <property type="match status" value="1"/>
</dbReference>
<dbReference type="GO" id="GO:0004601">
    <property type="term" value="F:peroxidase activity"/>
    <property type="evidence" value="ECO:0007669"/>
    <property type="project" value="TreeGrafter"/>
</dbReference>
<dbReference type="InterPro" id="IPR004137">
    <property type="entry name" value="HCP/CODH"/>
</dbReference>
<dbReference type="Gene3D" id="2.40.30.10">
    <property type="entry name" value="Translation factors"/>
    <property type="match status" value="1"/>
</dbReference>
<dbReference type="InterPro" id="IPR001094">
    <property type="entry name" value="Flavdoxin-like"/>
</dbReference>
<keyword evidence="4" id="KW-0285">Flavoprotein</keyword>
<dbReference type="NCBIfam" id="NF003658">
    <property type="entry name" value="PRK05290.1"/>
    <property type="match status" value="1"/>
</dbReference>
<dbReference type="GO" id="GO:0046872">
    <property type="term" value="F:metal ion binding"/>
    <property type="evidence" value="ECO:0007669"/>
    <property type="project" value="UniProtKB-KW"/>
</dbReference>
<evidence type="ECO:0000256" key="9">
    <source>
        <dbReference type="ARBA" id="ARBA00023002"/>
    </source>
</evidence>
<evidence type="ECO:0000256" key="11">
    <source>
        <dbReference type="ARBA" id="ARBA00023014"/>
    </source>
</evidence>
<dbReference type="Gene3D" id="3.40.50.2030">
    <property type="match status" value="2"/>
</dbReference>
<dbReference type="PANTHER" id="PTHR30109">
    <property type="entry name" value="HYDROXYLAMINE REDUCTASE"/>
    <property type="match status" value="1"/>
</dbReference>
<keyword evidence="5" id="KW-0288">FMN</keyword>
<dbReference type="GO" id="GO:0042542">
    <property type="term" value="P:response to hydrogen peroxide"/>
    <property type="evidence" value="ECO:0007669"/>
    <property type="project" value="TreeGrafter"/>
</dbReference>
<dbReference type="InterPro" id="IPR010048">
    <property type="entry name" value="Hydroxylam_reduct"/>
</dbReference>
<feature type="domain" description="Flavodoxin-like" evidence="12">
    <location>
        <begin position="83"/>
        <end position="230"/>
    </location>
</feature>
<dbReference type="AlphaFoldDB" id="A0A0S4IPL8"/>
<organism evidence="14 15">
    <name type="scientific">Bodo saltans</name>
    <name type="common">Flagellated protozoan</name>
    <dbReference type="NCBI Taxonomy" id="75058"/>
    <lineage>
        <taxon>Eukaryota</taxon>
        <taxon>Discoba</taxon>
        <taxon>Euglenozoa</taxon>
        <taxon>Kinetoplastea</taxon>
        <taxon>Metakinetoplastina</taxon>
        <taxon>Eubodonida</taxon>
        <taxon>Bodonidae</taxon>
        <taxon>Bodo</taxon>
    </lineage>
</organism>
<dbReference type="OrthoDB" id="1470350at2759"/>
<evidence type="ECO:0000256" key="4">
    <source>
        <dbReference type="ARBA" id="ARBA00022630"/>
    </source>
</evidence>
<gene>
    <name evidence="14" type="ORF">BSAL_58030</name>
</gene>
<keyword evidence="10" id="KW-0408">Iron</keyword>
<dbReference type="Gene3D" id="3.40.50.360">
    <property type="match status" value="1"/>
</dbReference>
<dbReference type="InterPro" id="IPR023173">
    <property type="entry name" value="NADPH_Cyt_P450_Rdtase_alpha"/>
</dbReference>
<dbReference type="InterPro" id="IPR001709">
    <property type="entry name" value="Flavoprot_Pyr_Nucl_cyt_Rdtase"/>
</dbReference>
<evidence type="ECO:0000256" key="3">
    <source>
        <dbReference type="ARBA" id="ARBA00022490"/>
    </source>
</evidence>
<evidence type="ECO:0000256" key="8">
    <source>
        <dbReference type="ARBA" id="ARBA00022857"/>
    </source>
</evidence>
<dbReference type="GO" id="GO:0010181">
    <property type="term" value="F:FMN binding"/>
    <property type="evidence" value="ECO:0007669"/>
    <property type="project" value="InterPro"/>
</dbReference>
<evidence type="ECO:0000256" key="7">
    <source>
        <dbReference type="ARBA" id="ARBA00022827"/>
    </source>
</evidence>
<evidence type="ECO:0000256" key="5">
    <source>
        <dbReference type="ARBA" id="ARBA00022643"/>
    </source>
</evidence>
<evidence type="ECO:0000313" key="15">
    <source>
        <dbReference type="Proteomes" id="UP000051952"/>
    </source>
</evidence>
<dbReference type="Pfam" id="PF00258">
    <property type="entry name" value="Flavodoxin_1"/>
    <property type="match status" value="1"/>
</dbReference>
<name>A0A0S4IPL8_BODSA</name>
<evidence type="ECO:0000256" key="2">
    <source>
        <dbReference type="ARBA" id="ARBA00001974"/>
    </source>
</evidence>
<keyword evidence="9" id="KW-0560">Oxidoreductase</keyword>
<evidence type="ECO:0000256" key="10">
    <source>
        <dbReference type="ARBA" id="ARBA00023004"/>
    </source>
</evidence>
<protein>
    <submittedName>
        <fullName evidence="14">Hybrid cluster protein, putative</fullName>
    </submittedName>
</protein>
<evidence type="ECO:0000259" key="13">
    <source>
        <dbReference type="PROSITE" id="PS51384"/>
    </source>
</evidence>
<dbReference type="SUPFAM" id="SSF52218">
    <property type="entry name" value="Flavoproteins"/>
    <property type="match status" value="1"/>
</dbReference>
<dbReference type="GO" id="GO:0051536">
    <property type="term" value="F:iron-sulfur cluster binding"/>
    <property type="evidence" value="ECO:0007669"/>
    <property type="project" value="UniProtKB-KW"/>
</dbReference>
<dbReference type="SUPFAM" id="SSF56821">
    <property type="entry name" value="Prismane protein-like"/>
    <property type="match status" value="1"/>
</dbReference>
<dbReference type="Proteomes" id="UP000051952">
    <property type="component" value="Unassembled WGS sequence"/>
</dbReference>
<dbReference type="InterPro" id="IPR029039">
    <property type="entry name" value="Flavoprotein-like_sf"/>
</dbReference>
<dbReference type="GO" id="GO:0005737">
    <property type="term" value="C:cytoplasm"/>
    <property type="evidence" value="ECO:0007669"/>
    <property type="project" value="InterPro"/>
</dbReference>
<dbReference type="HAMAP" id="MF_00069">
    <property type="entry name" value="Hydroxylam_reduct"/>
    <property type="match status" value="1"/>
</dbReference>
<dbReference type="InterPro" id="IPR011254">
    <property type="entry name" value="Prismane-like_sf"/>
</dbReference>
<dbReference type="VEuPathDB" id="TriTrypDB:BSAL_58030"/>
<feature type="domain" description="FAD-binding FR-type" evidence="13">
    <location>
        <begin position="263"/>
        <end position="507"/>
    </location>
</feature>
<keyword evidence="8" id="KW-0521">NADP</keyword>
<dbReference type="EMBL" id="CYKH01000223">
    <property type="protein sequence ID" value="CUE99497.1"/>
    <property type="molecule type" value="Genomic_DNA"/>
</dbReference>
<comment type="cofactor">
    <cofactor evidence="1">
        <name>FMN</name>
        <dbReference type="ChEBI" id="CHEBI:58210"/>
    </cofactor>
</comment>
<sequence>MRRSFQRLLCATTPVAKVLATTVKTSAIAADLEALAQAKIQNLACWNNLPPTAKSALKLSSIALSTLDDAAAAASAKTEARPVWIAFGSQTGTAESYARMLGTYAVSHGFLPKVLSMDECAVQLTSVPPSLLPDAILFVCSTYGTGEFPSNAKMFWKALSGDQLNVLSAVPHAVFGLGNSHNEHFNAAAKSLVQKLKTVGSPSLMRAQLSCELQANGHDAPFRTWKRSIWAALGSTAAVAVLKPTYAVTECIAAKADEHVLRHGFIAATVHQNSMMTPKDYAPRVRLMRISLDCEQQRRAFGRVGTITDHIEMYPRNNAALVARAVARLGVSASTVVEVTPLAGAASNPAYDFKKMTVSTVLTEIVDLSAIPTRSLLETLSLCATSTEERERLENIAGDLSVGGLYDQLVAGVFTIVDALEAFPSIQLTLGQALTVLPHIALRSYSIASDNTDGNHASFEILYSVPTRSSSSASKTHQGLCSSMLDRSEPGDHIAVRLVPSNIALPRDDAPCAVVALGTGIGSAHAILQHRYRLHKEGKSVGRTHLFYGMRHLETDCFFRSDFAEMQKSGFLTTTFVPSHDGPKFETPMDRFDASLVELLGKNGHLSYCGLGGSVPLVLENALSRVGLDVAAMRSEGRLHEEFFTVDVDSENLFKSSTTDAGAATLAGRMGKCDMFCFQCEQTFKGKGCHKVGVCGKTPRVAALQDLTVHGAKHLGFYAHELRQLGGTVSDAANRFMLYSLFATLTNVNFDESRFVKIVRELSSLVSATRAQYEELARKNSATIATPAIKGFPSVLPAAADELVALGRDVSVLHRFTDAATQNAAGVSEMLVYGLKGIAAYADHGLMNNVESQEIYVFMQKALAFLASSEQYDLGKGLALSLEAGTINVTTMGLLYQSNASLGVPTPTPVAVKPTAGKAILVSGHDLIILKGLLEKTEKLGINVYTHGEMLPAHSYPKLKAHKNLVGHFGGAWMRQSVEFPHFPGPVLMTTNCLTEPHETYRARLFTAGAVGWNGIPHAGNNMSDINFDALINAALNESVGFGNEREFSYADPIGTSRPASLTVGFGHETILSVAPTILEEIKKGNITRFFLVGGCDGYEGDRSYYTDLVAKLPPTAVVLTVGCGKYRFNYMDKGTIGDTGIPRILDMGQCNDSFSAVQVALALAKALNCTPADLPLSIVLSWFEQKAIAVLLSCLALGLKPIHVGPALPAFITPDVLDVLVTKFGVCPLGDVNKDLEKMLAATGAS</sequence>
<dbReference type="Pfam" id="PF03063">
    <property type="entry name" value="Prismane"/>
    <property type="match status" value="1"/>
</dbReference>
<comment type="cofactor">
    <cofactor evidence="2">
        <name>FAD</name>
        <dbReference type="ChEBI" id="CHEBI:57692"/>
    </cofactor>
</comment>
<keyword evidence="11" id="KW-0411">Iron-sulfur</keyword>
<dbReference type="NCBIfam" id="TIGR01703">
    <property type="entry name" value="hybrid_clust"/>
    <property type="match status" value="1"/>
</dbReference>
<evidence type="ECO:0000256" key="1">
    <source>
        <dbReference type="ARBA" id="ARBA00001917"/>
    </source>
</evidence>
<dbReference type="Gene3D" id="1.20.990.10">
    <property type="entry name" value="NADPH-cytochrome p450 Reductase, Chain A, domain 3"/>
    <property type="match status" value="1"/>
</dbReference>
<dbReference type="InterPro" id="IPR017927">
    <property type="entry name" value="FAD-bd_FR_type"/>
</dbReference>
<dbReference type="InterPro" id="IPR039261">
    <property type="entry name" value="FNR_nucleotide-bd"/>
</dbReference>
<dbReference type="PROSITE" id="PS50902">
    <property type="entry name" value="FLAVODOXIN_LIKE"/>
    <property type="match status" value="1"/>
</dbReference>
<dbReference type="Gene3D" id="3.40.50.80">
    <property type="entry name" value="Nucleotide-binding domain of ferredoxin-NADP reductase (FNR) module"/>
    <property type="match status" value="1"/>
</dbReference>
<dbReference type="InterPro" id="IPR016099">
    <property type="entry name" value="Prismane-like_a/b-sand"/>
</dbReference>
<dbReference type="PRINTS" id="PR00369">
    <property type="entry name" value="FLAVODOXIN"/>
</dbReference>
<dbReference type="InterPro" id="IPR008254">
    <property type="entry name" value="Flavodoxin/NO_synth"/>
</dbReference>
<proteinExistence type="inferred from homology"/>